<dbReference type="PANTHER" id="PTHR15503">
    <property type="entry name" value="LDOC1 RELATED"/>
    <property type="match status" value="1"/>
</dbReference>
<dbReference type="InterPro" id="IPR005162">
    <property type="entry name" value="Retrotrans_gag_dom"/>
</dbReference>
<organism evidence="3 4">
    <name type="scientific">Austrofundulus limnaeus</name>
    <name type="common">Annual killifish</name>
    <dbReference type="NCBI Taxonomy" id="52670"/>
    <lineage>
        <taxon>Eukaryota</taxon>
        <taxon>Metazoa</taxon>
        <taxon>Chordata</taxon>
        <taxon>Craniata</taxon>
        <taxon>Vertebrata</taxon>
        <taxon>Euteleostomi</taxon>
        <taxon>Actinopterygii</taxon>
        <taxon>Neopterygii</taxon>
        <taxon>Teleostei</taxon>
        <taxon>Neoteleostei</taxon>
        <taxon>Acanthomorphata</taxon>
        <taxon>Ovalentaria</taxon>
        <taxon>Atherinomorphae</taxon>
        <taxon>Cyprinodontiformes</taxon>
        <taxon>Rivulidae</taxon>
        <taxon>Austrofundulus</taxon>
    </lineage>
</organism>
<dbReference type="Proteomes" id="UP000192220">
    <property type="component" value="Unplaced"/>
</dbReference>
<evidence type="ECO:0000313" key="3">
    <source>
        <dbReference type="Proteomes" id="UP000192220"/>
    </source>
</evidence>
<dbReference type="AlphaFoldDB" id="A0A2I4ALU2"/>
<dbReference type="KEGG" id="alim:106512393"/>
<feature type="chain" id="PRO_5014171500" evidence="1">
    <location>
        <begin position="29"/>
        <end position="439"/>
    </location>
</feature>
<evidence type="ECO:0000256" key="1">
    <source>
        <dbReference type="SAM" id="SignalP"/>
    </source>
</evidence>
<dbReference type="GeneID" id="106512393"/>
<dbReference type="RefSeq" id="XP_013856474.1">
    <property type="nucleotide sequence ID" value="XM_014001020.1"/>
</dbReference>
<accession>A0A2I4ALU2</accession>
<proteinExistence type="predicted"/>
<evidence type="ECO:0000259" key="2">
    <source>
        <dbReference type="Pfam" id="PF03732"/>
    </source>
</evidence>
<dbReference type="Pfam" id="PF03732">
    <property type="entry name" value="Retrotrans_gag"/>
    <property type="match status" value="1"/>
</dbReference>
<reference evidence="4" key="1">
    <citation type="submission" date="2025-08" db="UniProtKB">
        <authorList>
            <consortium name="RefSeq"/>
        </authorList>
    </citation>
    <scope>IDENTIFICATION</scope>
</reference>
<name>A0A2I4ALU2_AUSLI</name>
<sequence length="439" mass="48931">MNFQRSCPLFLSCLVSPTLLMSLGPTSPASAPVGFCLPSALTVTTLFLSLGLLSLASPLNGTTPPRTSWISTSEPFFGPTTQPAPSNLVTLSDYPCMTLALFVTKRKPRNIIPVATAPRNQNHTAAVSARTQSHIRRLVAYIIFTNNIFLLNQPDPASLYPDRPFPDSCLPASAALFNNKLVKLLCVFGYHSEFKNPFLTENLANMNSDPNTEWRSSIEGALKDLGQCINNLNAKIDNMSVSSITTAPSAGARAEPPKTLSVQPPCMEPRLCPPERFEGNIDQGRAFLTQCEIQFELQPSSFPSERSKVAYIISLLTGKAKLWGTAEWQRDAVICHRYKDFARELLRVFCPRLPHREASRGLLSIKQGNRRVTEYIIDFHTLSVDSWWNDEALQDAFMQGLSDEIKDELATRDPPESLKDLEDLATRIDLRLFERKQSR</sequence>
<feature type="signal peptide" evidence="1">
    <location>
        <begin position="1"/>
        <end position="28"/>
    </location>
</feature>
<evidence type="ECO:0000313" key="4">
    <source>
        <dbReference type="RefSeq" id="XP_013856474.1"/>
    </source>
</evidence>
<keyword evidence="1" id="KW-0732">Signal</keyword>
<dbReference type="OrthoDB" id="8447610at2759"/>
<feature type="domain" description="Retrotransposon gag" evidence="2">
    <location>
        <begin position="312"/>
        <end position="402"/>
    </location>
</feature>
<dbReference type="InParanoid" id="A0A2I4ALU2"/>
<gene>
    <name evidence="4" type="primary">LOC106512393</name>
</gene>
<protein>
    <submittedName>
        <fullName evidence="4">Uncharacterized protein LOC106512393</fullName>
    </submittedName>
</protein>
<dbReference type="PANTHER" id="PTHR15503:SF36">
    <property type="entry name" value="RETROTRANSPOSON GAG-LIKE PROTEIN 5"/>
    <property type="match status" value="1"/>
</dbReference>
<keyword evidence="3" id="KW-1185">Reference proteome</keyword>
<dbReference type="InterPro" id="IPR032567">
    <property type="entry name" value="RTL1-rel"/>
</dbReference>